<feature type="compositionally biased region" description="Basic and acidic residues" evidence="1">
    <location>
        <begin position="113"/>
        <end position="127"/>
    </location>
</feature>
<evidence type="ECO:0000313" key="4">
    <source>
        <dbReference type="Proteomes" id="UP001144036"/>
    </source>
</evidence>
<keyword evidence="4" id="KW-1185">Reference proteome</keyword>
<sequence>MSPQRSSIKLSPLRQSLSIGWALIPLLTFGLGTIFVIGSAAARLERQKLWLATSGYFLYFVFVMILAPGANPPPEDQPRDTMAMSLYFVGMWAGGTVHAFLLRKEVFLPKARSAEKNDHGTSRRSLTDRSPAQAFTPEAGARTPRNVHHEPGEKESARTPWHKDAAKISLYAFLTTVVLGVMAFGRDLLDFTLQSPKAPVRDSMVVDSSPEVRPSPPVHFRGGLRVGREPKDLDRDPPERAGWSPQNDIARWSHPVVQMNRGALIAPWLRDGTPRFEDCREPARAEGVRRITLEHGGRYCIKTTEGRSAYFSVTEVSREGFAGNLIVWDEPT</sequence>
<feature type="region of interest" description="Disordered" evidence="1">
    <location>
        <begin position="113"/>
        <end position="160"/>
    </location>
</feature>
<feature type="compositionally biased region" description="Basic and acidic residues" evidence="1">
    <location>
        <begin position="147"/>
        <end position="160"/>
    </location>
</feature>
<feature type="region of interest" description="Disordered" evidence="1">
    <location>
        <begin position="206"/>
        <end position="246"/>
    </location>
</feature>
<accession>A0ABT4S4V8</accession>
<dbReference type="EMBL" id="JAPNNL010000002">
    <property type="protein sequence ID" value="MDA0631950.1"/>
    <property type="molecule type" value="Genomic_DNA"/>
</dbReference>
<dbReference type="Proteomes" id="UP001144036">
    <property type="component" value="Unassembled WGS sequence"/>
</dbReference>
<evidence type="ECO:0000256" key="2">
    <source>
        <dbReference type="SAM" id="Phobius"/>
    </source>
</evidence>
<feature type="compositionally biased region" description="Basic and acidic residues" evidence="1">
    <location>
        <begin position="226"/>
        <end position="239"/>
    </location>
</feature>
<evidence type="ECO:0000256" key="1">
    <source>
        <dbReference type="SAM" id="MobiDB-lite"/>
    </source>
</evidence>
<keyword evidence="2" id="KW-1133">Transmembrane helix</keyword>
<evidence type="ECO:0000313" key="3">
    <source>
        <dbReference type="EMBL" id="MDA0631950.1"/>
    </source>
</evidence>
<keyword evidence="2" id="KW-0812">Transmembrane</keyword>
<feature type="transmembrane region" description="Helical" evidence="2">
    <location>
        <begin position="49"/>
        <end position="70"/>
    </location>
</feature>
<proteinExistence type="predicted"/>
<gene>
    <name evidence="3" type="ORF">OUY22_00860</name>
</gene>
<keyword evidence="2" id="KW-0472">Membrane</keyword>
<feature type="transmembrane region" description="Helical" evidence="2">
    <location>
        <begin position="168"/>
        <end position="185"/>
    </location>
</feature>
<comment type="caution">
    <text evidence="3">The sequence shown here is derived from an EMBL/GenBank/DDBJ whole genome shotgun (WGS) entry which is preliminary data.</text>
</comment>
<name>A0ABT4S4V8_9ACTN</name>
<protein>
    <submittedName>
        <fullName evidence="3">Uncharacterized protein</fullName>
    </submittedName>
</protein>
<feature type="transmembrane region" description="Helical" evidence="2">
    <location>
        <begin position="82"/>
        <end position="102"/>
    </location>
</feature>
<feature type="transmembrane region" description="Helical" evidence="2">
    <location>
        <begin position="20"/>
        <end position="42"/>
    </location>
</feature>
<organism evidence="3 4">
    <name type="scientific">Nonomuraea corallina</name>
    <dbReference type="NCBI Taxonomy" id="2989783"/>
    <lineage>
        <taxon>Bacteria</taxon>
        <taxon>Bacillati</taxon>
        <taxon>Actinomycetota</taxon>
        <taxon>Actinomycetes</taxon>
        <taxon>Streptosporangiales</taxon>
        <taxon>Streptosporangiaceae</taxon>
        <taxon>Nonomuraea</taxon>
    </lineage>
</organism>
<reference evidence="3" key="1">
    <citation type="submission" date="2022-11" db="EMBL/GenBank/DDBJ databases">
        <title>Nonomuraea corallina sp. nov., a new species of the genus Nonomuraea isolated from sea side sediment in Thai sea.</title>
        <authorList>
            <person name="Ngamcharungchit C."/>
            <person name="Matsumoto A."/>
            <person name="Suriyachadkun C."/>
            <person name="Panbangred W."/>
            <person name="Inahashi Y."/>
            <person name="Intra B."/>
        </authorList>
    </citation>
    <scope>NUCLEOTIDE SEQUENCE</scope>
    <source>
        <strain evidence="3">MCN248</strain>
    </source>
</reference>
<dbReference type="RefSeq" id="WP_270152696.1">
    <property type="nucleotide sequence ID" value="NZ_JAPNNL010000002.1"/>
</dbReference>